<evidence type="ECO:0000256" key="2">
    <source>
        <dbReference type="ARBA" id="ARBA00005594"/>
    </source>
</evidence>
<evidence type="ECO:0000256" key="5">
    <source>
        <dbReference type="ARBA" id="ARBA00022741"/>
    </source>
</evidence>
<evidence type="ECO:0000256" key="9">
    <source>
        <dbReference type="ARBA" id="ARBA00048573"/>
    </source>
</evidence>
<dbReference type="Gene3D" id="1.10.10.350">
    <property type="match status" value="1"/>
</dbReference>
<name>D7DRW3_METV3</name>
<dbReference type="Proteomes" id="UP000007722">
    <property type="component" value="Chromosome"/>
</dbReference>
<dbReference type="FunCoup" id="D7DRW3">
    <property type="interactions" value="27"/>
</dbReference>
<dbReference type="GO" id="GO:0005524">
    <property type="term" value="F:ATP binding"/>
    <property type="evidence" value="ECO:0007669"/>
    <property type="project" value="UniProtKB-UniRule"/>
</dbReference>
<dbReference type="InterPro" id="IPR002904">
    <property type="entry name" value="Lys-tRNA-ligase"/>
</dbReference>
<reference evidence="11 12" key="1">
    <citation type="submission" date="2010-05" db="EMBL/GenBank/DDBJ databases">
        <title>Complete sequence of Methanococcus voltae A3.</title>
        <authorList>
            <consortium name="US DOE Joint Genome Institute"/>
            <person name="Lucas S."/>
            <person name="Copeland A."/>
            <person name="Lapidus A."/>
            <person name="Cheng J.-F."/>
            <person name="Bruce D."/>
            <person name="Goodwin L."/>
            <person name="Pitluck S."/>
            <person name="Lowry S."/>
            <person name="Clum A."/>
            <person name="Land M."/>
            <person name="Hauser L."/>
            <person name="Kyrpides N."/>
            <person name="Mikhailova N."/>
            <person name="Whitman W.B."/>
            <person name="Woyke T."/>
        </authorList>
    </citation>
    <scope>NUCLEOTIDE SEQUENCE [LARGE SCALE GENOMIC DNA]</scope>
    <source>
        <strain evidence="12">ATCC BAA-1334 / A3</strain>
    </source>
</reference>
<evidence type="ECO:0000256" key="1">
    <source>
        <dbReference type="ARBA" id="ARBA00004496"/>
    </source>
</evidence>
<dbReference type="NCBIfam" id="TIGR00467">
    <property type="entry name" value="lysS_arch"/>
    <property type="match status" value="1"/>
</dbReference>
<dbReference type="GO" id="GO:0005737">
    <property type="term" value="C:cytoplasm"/>
    <property type="evidence" value="ECO:0007669"/>
    <property type="project" value="UniProtKB-SubCell"/>
</dbReference>
<keyword evidence="3 10" id="KW-0963">Cytoplasm</keyword>
<evidence type="ECO:0000256" key="7">
    <source>
        <dbReference type="ARBA" id="ARBA00022917"/>
    </source>
</evidence>
<evidence type="ECO:0000313" key="12">
    <source>
        <dbReference type="Proteomes" id="UP000007722"/>
    </source>
</evidence>
<dbReference type="Pfam" id="PF01921">
    <property type="entry name" value="tRNA-synt_1f"/>
    <property type="match status" value="1"/>
</dbReference>
<dbReference type="EMBL" id="CP002057">
    <property type="protein sequence ID" value="ADI35873.1"/>
    <property type="molecule type" value="Genomic_DNA"/>
</dbReference>
<dbReference type="EC" id="6.1.1.6" evidence="10"/>
<keyword evidence="7 10" id="KW-0648">Protein biosynthesis</keyword>
<dbReference type="InterPro" id="IPR042078">
    <property type="entry name" value="Lys-tRNA-ligase_SC_fold"/>
</dbReference>
<dbReference type="Gene3D" id="6.10.20.10">
    <property type="entry name" value="Lysine tRNA ligase, stem contact fold domain"/>
    <property type="match status" value="1"/>
</dbReference>
<accession>D7DRW3</accession>
<evidence type="ECO:0000256" key="3">
    <source>
        <dbReference type="ARBA" id="ARBA00022490"/>
    </source>
</evidence>
<comment type="catalytic activity">
    <reaction evidence="9 10">
        <text>tRNA(Lys) + L-lysine + ATP = L-lysyl-tRNA(Lys) + AMP + diphosphate</text>
        <dbReference type="Rhea" id="RHEA:20792"/>
        <dbReference type="Rhea" id="RHEA-COMP:9696"/>
        <dbReference type="Rhea" id="RHEA-COMP:9697"/>
        <dbReference type="ChEBI" id="CHEBI:30616"/>
        <dbReference type="ChEBI" id="CHEBI:32551"/>
        <dbReference type="ChEBI" id="CHEBI:33019"/>
        <dbReference type="ChEBI" id="CHEBI:78442"/>
        <dbReference type="ChEBI" id="CHEBI:78529"/>
        <dbReference type="ChEBI" id="CHEBI:456215"/>
        <dbReference type="EC" id="6.1.1.6"/>
    </reaction>
</comment>
<dbReference type="InterPro" id="IPR020751">
    <property type="entry name" value="aa-tRNA-synth_I_codon-bd_sub2"/>
</dbReference>
<dbReference type="PROSITE" id="PS00178">
    <property type="entry name" value="AA_TRNA_LIGASE_I"/>
    <property type="match status" value="1"/>
</dbReference>
<proteinExistence type="inferred from homology"/>
<dbReference type="HOGENOM" id="CLU_025562_1_0_2"/>
<dbReference type="GO" id="GO:0004824">
    <property type="term" value="F:lysine-tRNA ligase activity"/>
    <property type="evidence" value="ECO:0007669"/>
    <property type="project" value="UniProtKB-UniRule"/>
</dbReference>
<evidence type="ECO:0000256" key="10">
    <source>
        <dbReference type="HAMAP-Rule" id="MF_00177"/>
    </source>
</evidence>
<dbReference type="eggNOG" id="arCOG00485">
    <property type="taxonomic scope" value="Archaea"/>
</dbReference>
<dbReference type="OrthoDB" id="6838at2157"/>
<comment type="subcellular location">
    <subcellularLocation>
        <location evidence="1 10">Cytoplasm</location>
    </subcellularLocation>
</comment>
<keyword evidence="8 10" id="KW-0030">Aminoacyl-tRNA synthetase</keyword>
<dbReference type="SUPFAM" id="SSF52374">
    <property type="entry name" value="Nucleotidylyl transferase"/>
    <property type="match status" value="1"/>
</dbReference>
<keyword evidence="5 10" id="KW-0547">Nucleotide-binding</keyword>
<dbReference type="Gene3D" id="3.40.50.620">
    <property type="entry name" value="HUPs"/>
    <property type="match status" value="1"/>
</dbReference>
<dbReference type="InterPro" id="IPR008925">
    <property type="entry name" value="aa_tRNA-synth_I_cd-bd_sf"/>
</dbReference>
<gene>
    <name evidence="10" type="primary">lysS</name>
    <name evidence="11" type="ordered locus">Mvol_0213</name>
</gene>
<dbReference type="PANTHER" id="PTHR37940">
    <property type="entry name" value="LYSINE--TRNA LIGASE"/>
    <property type="match status" value="1"/>
</dbReference>
<keyword evidence="4 10" id="KW-0436">Ligase</keyword>
<evidence type="ECO:0000256" key="4">
    <source>
        <dbReference type="ARBA" id="ARBA00022598"/>
    </source>
</evidence>
<dbReference type="Gene3D" id="1.10.10.770">
    <property type="match status" value="1"/>
</dbReference>
<comment type="caution">
    <text evidence="10">Lacks conserved residue(s) required for the propagation of feature annotation.</text>
</comment>
<evidence type="ECO:0000256" key="8">
    <source>
        <dbReference type="ARBA" id="ARBA00023146"/>
    </source>
</evidence>
<dbReference type="SUPFAM" id="SSF48163">
    <property type="entry name" value="An anticodon-binding domain of class I aminoacyl-tRNA synthetases"/>
    <property type="match status" value="1"/>
</dbReference>
<dbReference type="GO" id="GO:0006430">
    <property type="term" value="P:lysyl-tRNA aminoacylation"/>
    <property type="evidence" value="ECO:0007669"/>
    <property type="project" value="UniProtKB-UniRule"/>
</dbReference>
<keyword evidence="12" id="KW-1185">Reference proteome</keyword>
<dbReference type="InParanoid" id="D7DRW3"/>
<feature type="short sequence motif" description="'HIGH' region" evidence="10">
    <location>
        <begin position="31"/>
        <end position="39"/>
    </location>
</feature>
<dbReference type="HAMAP" id="MF_00177">
    <property type="entry name" value="Lys_tRNA_synth_class1"/>
    <property type="match status" value="1"/>
</dbReference>
<dbReference type="AlphaFoldDB" id="D7DRW3"/>
<organism evidence="11 12">
    <name type="scientific">Methanococcus voltae (strain ATCC BAA-1334 / A3)</name>
    <dbReference type="NCBI Taxonomy" id="456320"/>
    <lineage>
        <taxon>Archaea</taxon>
        <taxon>Methanobacteriati</taxon>
        <taxon>Methanobacteriota</taxon>
        <taxon>Methanomada group</taxon>
        <taxon>Methanococci</taxon>
        <taxon>Methanococcales</taxon>
        <taxon>Methanococcaceae</taxon>
        <taxon>Methanococcus</taxon>
    </lineage>
</organism>
<dbReference type="PANTHER" id="PTHR37940:SF1">
    <property type="entry name" value="LYSINE--TRNA LIGASE"/>
    <property type="match status" value="1"/>
</dbReference>
<feature type="short sequence motif" description="'KMSKS' region" evidence="10">
    <location>
        <begin position="282"/>
        <end position="286"/>
    </location>
</feature>
<dbReference type="InterPro" id="IPR001412">
    <property type="entry name" value="aa-tRNA-synth_I_CS"/>
</dbReference>
<dbReference type="InterPro" id="IPR014729">
    <property type="entry name" value="Rossmann-like_a/b/a_fold"/>
</dbReference>
<protein>
    <recommendedName>
        <fullName evidence="10">Lysine--tRNA ligase</fullName>
        <ecNumber evidence="10">6.1.1.6</ecNumber>
    </recommendedName>
    <alternativeName>
        <fullName evidence="10">Lysyl-tRNA synthetase</fullName>
        <shortName evidence="10">LysRS</shortName>
    </alternativeName>
</protein>
<sequence>MYWADATAEKIIKKRDRDGIEEYVVSSGITPSGHIHVGNARETLTADGIHQGLKKAGKKSKLIFVADDYDPLRKLYPFLTEEYTKYIGMPLSEIPCPEGCCNSYAEHFLNPYLNSLKDLGIEITTYRASECYKAGMYNDAIIKALDNRLKIKEILDGFRKEPLADDWYPLNVVCEKCGKMINTKILGYNSEDKTITYVCSDCGFENNVQPFNGIGKLPWRVDWPARWQIFGVTAEPMGKDHGASGGSYDTGVKISRMVYGYVPPEKMIYEWIQLKVGDKAVPMSSSAGVVFAVKDWNEICHPEILRFLLVRSKPSKHIDFDLKGIPNIVDDYDELERKYFELIEKQKSSSEELNTNDLDKIRLYEVITTNISEKLPVQVAYKFCSIIAQIAIADNEEIDMERVYDILGRNGYNVEEFTEFDKNRLIARLEMSKNWAKNYGEKLNINTKEQAKMEYEKLSDAQKEWVNTFIERFESLESNEITAMNLHELIYEIANSLELSPKEAFGASYAILLSKKYGPKLGSFLASLSSEKVIELYKLN</sequence>
<dbReference type="KEGG" id="mvo:Mvol_0213"/>
<comment type="similarity">
    <text evidence="2 10">Belongs to the class-I aminoacyl-tRNA synthetase family.</text>
</comment>
<dbReference type="STRING" id="456320.Mvol_0213"/>
<dbReference type="GO" id="GO:0000049">
    <property type="term" value="F:tRNA binding"/>
    <property type="evidence" value="ECO:0007669"/>
    <property type="project" value="InterPro"/>
</dbReference>
<keyword evidence="6 10" id="KW-0067">ATP-binding</keyword>
<evidence type="ECO:0000313" key="11">
    <source>
        <dbReference type="EMBL" id="ADI35873.1"/>
    </source>
</evidence>
<evidence type="ECO:0000256" key="6">
    <source>
        <dbReference type="ARBA" id="ARBA00022840"/>
    </source>
</evidence>